<dbReference type="SUPFAM" id="SSF46689">
    <property type="entry name" value="Homeodomain-like"/>
    <property type="match status" value="1"/>
</dbReference>
<dbReference type="InterPro" id="IPR009057">
    <property type="entry name" value="Homeodomain-like_sf"/>
</dbReference>
<dbReference type="GO" id="GO:0003677">
    <property type="term" value="F:DNA binding"/>
    <property type="evidence" value="ECO:0007669"/>
    <property type="project" value="UniProtKB-UniRule"/>
</dbReference>
<reference evidence="6 7" key="1">
    <citation type="journal article" date="2012" name="Stand. Genomic Sci.">
        <title>Complete genome sequence of the melanogenic marine bacterium Marinomonas mediterranea type strain (MMB-1(T)).</title>
        <authorList>
            <person name="Lucas-Elio P."/>
            <person name="Goodwin L."/>
            <person name="Woyke T."/>
            <person name="Pitluck S."/>
            <person name="Nolan M."/>
            <person name="Kyrpides N.C."/>
            <person name="Detter J.C."/>
            <person name="Copeland A."/>
            <person name="Teshima H."/>
            <person name="Bruce D."/>
            <person name="Detter C."/>
            <person name="Tapia R."/>
            <person name="Han S."/>
            <person name="Land M.L."/>
            <person name="Ivanova N."/>
            <person name="Mikhailova N."/>
            <person name="Johnston A.W."/>
            <person name="Sanchez-Amat A."/>
        </authorList>
    </citation>
    <scope>NUCLEOTIDE SEQUENCE [LARGE SCALE GENOMIC DNA]</scope>
    <source>
        <strain evidence="7">ATCC 700492 / JCM 21426 / NBRC 103028 / MMB-1</strain>
    </source>
</reference>
<dbReference type="HOGENOM" id="CLU_069356_28_4_6"/>
<dbReference type="PRINTS" id="PR00455">
    <property type="entry name" value="HTHTETR"/>
</dbReference>
<keyword evidence="2 4" id="KW-0238">DNA-binding</keyword>
<dbReference type="SUPFAM" id="SSF48498">
    <property type="entry name" value="Tetracyclin repressor-like, C-terminal domain"/>
    <property type="match status" value="1"/>
</dbReference>
<feature type="DNA-binding region" description="H-T-H motif" evidence="4">
    <location>
        <begin position="38"/>
        <end position="57"/>
    </location>
</feature>
<dbReference type="eggNOG" id="COG1309">
    <property type="taxonomic scope" value="Bacteria"/>
</dbReference>
<evidence type="ECO:0000256" key="1">
    <source>
        <dbReference type="ARBA" id="ARBA00023015"/>
    </source>
</evidence>
<evidence type="ECO:0000256" key="2">
    <source>
        <dbReference type="ARBA" id="ARBA00023125"/>
    </source>
</evidence>
<sequence>MDMQGTIESATTAVNPTKIAIMDAAEKAILKSGYKAMSFRDLAAEVGIKSASVHYHFPTKGDLVTAVMQRYKEEFAKRLVLPKKKKSAAQKALNKFIDGFKETVVDQDNLSLCTVLSAEKSLLEPATLEELSAFYQLKLDWLSSVVSYMRKDWMTTEEISNYASQILASLHGGSVLVKVTGEPEMFNQATCHWRDLAKRLGE</sequence>
<evidence type="ECO:0000256" key="3">
    <source>
        <dbReference type="ARBA" id="ARBA00023163"/>
    </source>
</evidence>
<proteinExistence type="predicted"/>
<dbReference type="RefSeq" id="WP_013659281.1">
    <property type="nucleotide sequence ID" value="NC_015276.1"/>
</dbReference>
<evidence type="ECO:0000259" key="5">
    <source>
        <dbReference type="PROSITE" id="PS50977"/>
    </source>
</evidence>
<dbReference type="STRING" id="717774.Marme_0068"/>
<dbReference type="Gene3D" id="1.10.357.10">
    <property type="entry name" value="Tetracycline Repressor, domain 2"/>
    <property type="match status" value="1"/>
</dbReference>
<feature type="domain" description="HTH tetR-type" evidence="5">
    <location>
        <begin position="15"/>
        <end position="75"/>
    </location>
</feature>
<dbReference type="InterPro" id="IPR001647">
    <property type="entry name" value="HTH_TetR"/>
</dbReference>
<keyword evidence="7" id="KW-1185">Reference proteome</keyword>
<dbReference type="PROSITE" id="PS50977">
    <property type="entry name" value="HTH_TETR_2"/>
    <property type="match status" value="1"/>
</dbReference>
<evidence type="ECO:0000313" key="7">
    <source>
        <dbReference type="Proteomes" id="UP000001062"/>
    </source>
</evidence>
<dbReference type="Proteomes" id="UP000001062">
    <property type="component" value="Chromosome"/>
</dbReference>
<evidence type="ECO:0000256" key="4">
    <source>
        <dbReference type="PROSITE-ProRule" id="PRU00335"/>
    </source>
</evidence>
<dbReference type="PANTHER" id="PTHR47506:SF6">
    <property type="entry name" value="HTH-TYPE TRANSCRIPTIONAL REPRESSOR NEMR"/>
    <property type="match status" value="1"/>
</dbReference>
<evidence type="ECO:0000313" key="6">
    <source>
        <dbReference type="EMBL" id="ADZ89374.1"/>
    </source>
</evidence>
<dbReference type="AlphaFoldDB" id="F2JVB6"/>
<dbReference type="PATRIC" id="fig|717774.3.peg.71"/>
<keyword evidence="1" id="KW-0805">Transcription regulation</keyword>
<protein>
    <submittedName>
        <fullName evidence="6">Regulatory protein TetR</fullName>
    </submittedName>
</protein>
<dbReference type="Pfam" id="PF00440">
    <property type="entry name" value="TetR_N"/>
    <property type="match status" value="1"/>
</dbReference>
<name>F2JVB6_MARM1</name>
<organism evidence="6 7">
    <name type="scientific">Marinomonas mediterranea (strain ATCC 700492 / JCM 21426 / NBRC 103028 / MMB-1)</name>
    <dbReference type="NCBI Taxonomy" id="717774"/>
    <lineage>
        <taxon>Bacteria</taxon>
        <taxon>Pseudomonadati</taxon>
        <taxon>Pseudomonadota</taxon>
        <taxon>Gammaproteobacteria</taxon>
        <taxon>Oceanospirillales</taxon>
        <taxon>Oceanospirillaceae</taxon>
        <taxon>Marinomonas</taxon>
    </lineage>
</organism>
<dbReference type="PANTHER" id="PTHR47506">
    <property type="entry name" value="TRANSCRIPTIONAL REGULATORY PROTEIN"/>
    <property type="match status" value="1"/>
</dbReference>
<gene>
    <name evidence="6" type="ordered locus">Marme_0068</name>
</gene>
<dbReference type="KEGG" id="mme:Marme_0068"/>
<dbReference type="EMBL" id="CP002583">
    <property type="protein sequence ID" value="ADZ89374.1"/>
    <property type="molecule type" value="Genomic_DNA"/>
</dbReference>
<keyword evidence="3" id="KW-0804">Transcription</keyword>
<dbReference type="InterPro" id="IPR036271">
    <property type="entry name" value="Tet_transcr_reg_TetR-rel_C_sf"/>
</dbReference>
<accession>F2JVB6</accession>